<proteinExistence type="predicted"/>
<dbReference type="InterPro" id="IPR041090">
    <property type="entry name" value="DUF5578"/>
</dbReference>
<reference evidence="1" key="1">
    <citation type="submission" date="2021-01" db="EMBL/GenBank/DDBJ databases">
        <title>A chromosome-scale assembly of European eel, Anguilla anguilla.</title>
        <authorList>
            <person name="Henkel C."/>
            <person name="Jong-Raadsen S.A."/>
            <person name="Dufour S."/>
            <person name="Weltzien F.-A."/>
            <person name="Palstra A.P."/>
            <person name="Pelster B."/>
            <person name="Spaink H.P."/>
            <person name="Van Den Thillart G.E."/>
            <person name="Jansen H."/>
            <person name="Zahm M."/>
            <person name="Klopp C."/>
            <person name="Cedric C."/>
            <person name="Louis A."/>
            <person name="Berthelot C."/>
            <person name="Parey E."/>
            <person name="Roest Crollius H."/>
            <person name="Montfort J."/>
            <person name="Robinson-Rechavi M."/>
            <person name="Bucao C."/>
            <person name="Bouchez O."/>
            <person name="Gislard M."/>
            <person name="Lluch J."/>
            <person name="Milhes M."/>
            <person name="Lampietro C."/>
            <person name="Lopez Roques C."/>
            <person name="Donnadieu C."/>
            <person name="Braasch I."/>
            <person name="Desvignes T."/>
            <person name="Postlethwait J."/>
            <person name="Bobe J."/>
            <person name="Guiguen Y."/>
            <person name="Dirks R."/>
        </authorList>
    </citation>
    <scope>NUCLEOTIDE SEQUENCE</scope>
    <source>
        <strain evidence="1">Tag_6206</strain>
        <tissue evidence="1">Liver</tissue>
    </source>
</reference>
<evidence type="ECO:0008006" key="3">
    <source>
        <dbReference type="Google" id="ProtNLM"/>
    </source>
</evidence>
<dbReference type="EMBL" id="JAFIRN010000004">
    <property type="protein sequence ID" value="KAG5851242.1"/>
    <property type="molecule type" value="Genomic_DNA"/>
</dbReference>
<keyword evidence="2" id="KW-1185">Reference proteome</keyword>
<organism evidence="1 2">
    <name type="scientific">Anguilla anguilla</name>
    <name type="common">European freshwater eel</name>
    <name type="synonym">Muraena anguilla</name>
    <dbReference type="NCBI Taxonomy" id="7936"/>
    <lineage>
        <taxon>Eukaryota</taxon>
        <taxon>Metazoa</taxon>
        <taxon>Chordata</taxon>
        <taxon>Craniata</taxon>
        <taxon>Vertebrata</taxon>
        <taxon>Euteleostomi</taxon>
        <taxon>Actinopterygii</taxon>
        <taxon>Neopterygii</taxon>
        <taxon>Teleostei</taxon>
        <taxon>Anguilliformes</taxon>
        <taxon>Anguillidae</taxon>
        <taxon>Anguilla</taxon>
    </lineage>
</organism>
<gene>
    <name evidence="1" type="ORF">ANANG_G00090990</name>
</gene>
<dbReference type="Proteomes" id="UP001044222">
    <property type="component" value="Unassembled WGS sequence"/>
</dbReference>
<dbReference type="PANTHER" id="PTHR34258">
    <property type="entry name" value="ARMADILLO-LIKE HELICAL DOMAIN CONTAINING PROTEIN 1"/>
    <property type="match status" value="1"/>
</dbReference>
<protein>
    <recommendedName>
        <fullName evidence="3">Armadillo repeat-containing domain-containing protein</fullName>
    </recommendedName>
</protein>
<accession>A0A9D3MNW4</accession>
<comment type="caution">
    <text evidence="1">The sequence shown here is derived from an EMBL/GenBank/DDBJ whole genome shotgun (WGS) entry which is preliminary data.</text>
</comment>
<name>A0A9D3MNW4_ANGAN</name>
<dbReference type="Pfam" id="PF17741">
    <property type="entry name" value="DUF5578"/>
    <property type="match status" value="1"/>
</dbReference>
<dbReference type="PANTHER" id="PTHR34258:SF1">
    <property type="entry name" value="ARMADILLO-LIKE HELICAL DOMAIN CONTAINING PROTEIN 1"/>
    <property type="match status" value="1"/>
</dbReference>
<evidence type="ECO:0000313" key="1">
    <source>
        <dbReference type="EMBL" id="KAG5851242.1"/>
    </source>
</evidence>
<evidence type="ECO:0000313" key="2">
    <source>
        <dbReference type="Proteomes" id="UP001044222"/>
    </source>
</evidence>
<dbReference type="InterPro" id="IPR011989">
    <property type="entry name" value="ARM-like"/>
</dbReference>
<dbReference type="SUPFAM" id="SSF48371">
    <property type="entry name" value="ARM repeat"/>
    <property type="match status" value="1"/>
</dbReference>
<dbReference type="AlphaFoldDB" id="A0A9D3MNW4"/>
<sequence>MYLANVMRQLLEEHHTPQRPTSGGRSAADNPLRLTARHFLSMIPRTKAQGRRSRRHCKEWDQGNNAVRKRMLTAFLKQNEGKTCPELEVEFAQVASLFLVRLTSWIKLTYMSGSFLGLKLKAVGVFLSASSNHRYLIEFIEVGGVLTLLEILGQEDISDEDKTEALLMLLTVSNAGQKFKELICESHGVKAIAECLVNSEVENTQETACSLLESLAHSNHRFQGQVYKGLVTLLSCNSPNAQQLVLQTLRVVQEIVKTAHPCVVEPLLTLLKSFHLEVQYENLELIRDLTKYEVREALLRGLVALLKPAKEGIQRHIIIEEMAEMMESLPVFVQQAAAARAIRMLSQESQELSQDLLSLGVVHHLLYAMGNKEHTDTQRQASIALEHFVRMNAVVEELVRKVMGIELFELFMNDAEAFYLKIDDIQADILLSVRVDIPQVTDETDS</sequence>
<dbReference type="Gene3D" id="1.25.10.10">
    <property type="entry name" value="Leucine-rich Repeat Variant"/>
    <property type="match status" value="1"/>
</dbReference>
<dbReference type="InterPro" id="IPR016024">
    <property type="entry name" value="ARM-type_fold"/>
</dbReference>